<dbReference type="InterPro" id="IPR040521">
    <property type="entry name" value="KDZ"/>
</dbReference>
<organism evidence="1 2">
    <name type="scientific">Lipomyces tetrasporus</name>
    <dbReference type="NCBI Taxonomy" id="54092"/>
    <lineage>
        <taxon>Eukaryota</taxon>
        <taxon>Fungi</taxon>
        <taxon>Dikarya</taxon>
        <taxon>Ascomycota</taxon>
        <taxon>Saccharomycotina</taxon>
        <taxon>Lipomycetes</taxon>
        <taxon>Lipomycetales</taxon>
        <taxon>Lipomycetaceae</taxon>
        <taxon>Lipomyces</taxon>
    </lineage>
</organism>
<dbReference type="AlphaFoldDB" id="A0AAD7QMN1"/>
<protein>
    <submittedName>
        <fullName evidence="1">Uncharacterized protein</fullName>
    </submittedName>
</protein>
<dbReference type="EMBL" id="JARPMG010000009">
    <property type="protein sequence ID" value="KAJ8098150.1"/>
    <property type="molecule type" value="Genomic_DNA"/>
</dbReference>
<dbReference type="PANTHER" id="PTHR33096">
    <property type="entry name" value="CXC2 DOMAIN-CONTAINING PROTEIN"/>
    <property type="match status" value="1"/>
</dbReference>
<dbReference type="GeneID" id="80884882"/>
<evidence type="ECO:0000313" key="2">
    <source>
        <dbReference type="Proteomes" id="UP001217417"/>
    </source>
</evidence>
<comment type="caution">
    <text evidence="1">The sequence shown here is derived from an EMBL/GenBank/DDBJ whole genome shotgun (WGS) entry which is preliminary data.</text>
</comment>
<keyword evidence="2" id="KW-1185">Reference proteome</keyword>
<dbReference type="Proteomes" id="UP001217417">
    <property type="component" value="Unassembled WGS sequence"/>
</dbReference>
<reference evidence="1" key="1">
    <citation type="submission" date="2023-03" db="EMBL/GenBank/DDBJ databases">
        <title>Near-Complete genome sequence of Lipomyces tetrasporous NRRL Y-64009, an oleaginous yeast capable of growing on lignocellulosic hydrolysates.</title>
        <authorList>
            <consortium name="Lawrence Berkeley National Laboratory"/>
            <person name="Jagtap S.S."/>
            <person name="Liu J.-J."/>
            <person name="Walukiewicz H.E."/>
            <person name="Pangilinan J."/>
            <person name="Lipzen A."/>
            <person name="Ahrendt S."/>
            <person name="Koriabine M."/>
            <person name="Cobaugh K."/>
            <person name="Salamov A."/>
            <person name="Yoshinaga Y."/>
            <person name="Ng V."/>
            <person name="Daum C."/>
            <person name="Grigoriev I.V."/>
            <person name="Slininger P.J."/>
            <person name="Dien B.S."/>
            <person name="Jin Y.-S."/>
            <person name="Rao C.V."/>
        </authorList>
    </citation>
    <scope>NUCLEOTIDE SEQUENCE</scope>
    <source>
        <strain evidence="1">NRRL Y-64009</strain>
    </source>
</reference>
<accession>A0AAD7QMN1</accession>
<gene>
    <name evidence="1" type="ORF">POJ06DRAFT_277413</name>
</gene>
<name>A0AAD7QMN1_9ASCO</name>
<dbReference type="RefSeq" id="XP_056041600.1">
    <property type="nucleotide sequence ID" value="XM_056189716.1"/>
</dbReference>
<evidence type="ECO:0000313" key="1">
    <source>
        <dbReference type="EMBL" id="KAJ8098150.1"/>
    </source>
</evidence>
<sequence>MLKNTGGLSVDAFAKVLRQSLEQSYLQQFPDFDKRFRHTYYRWLKMHQEGRKRQDKIKVSVQPTGKINSFQRARKLVSIVFWLHWCETREDRPTISIDGNFQQVHGNDSRLLPNLNQSIFFMDMTKTEARNVKANSCASNFQAPKQKPGDALIDSQALLGVPFGDVLEIVKQVVQRYPTAPKWGVTYDVGCALESSLTILGKELDKDFLVAVNKFHVYAHQISCIERYWSKAAFLVRQLKTSSAIHRHQSLDAHIEYTSSNMTSELGAALCDRLWRATKTLAATWDLEKLNVNKDDILVQIDSQKTYVTSRWIGVRMAETEQLFRGLAILTPDSCEDGGRAQNLDV</sequence>
<dbReference type="Pfam" id="PF18758">
    <property type="entry name" value="KDZ"/>
    <property type="match status" value="1"/>
</dbReference>
<proteinExistence type="predicted"/>
<dbReference type="PANTHER" id="PTHR33096:SF1">
    <property type="entry name" value="CXC1-LIKE CYSTEINE CLUSTER ASSOCIATED WITH KDZ TRANSPOSASES DOMAIN-CONTAINING PROTEIN"/>
    <property type="match status" value="1"/>
</dbReference>